<proteinExistence type="predicted"/>
<evidence type="ECO:0000259" key="2">
    <source>
        <dbReference type="Pfam" id="PF00535"/>
    </source>
</evidence>
<evidence type="ECO:0008006" key="8">
    <source>
        <dbReference type="Google" id="ProtNLM"/>
    </source>
</evidence>
<keyword evidence="7" id="KW-1185">Reference proteome</keyword>
<dbReference type="EMBL" id="AP019774">
    <property type="protein sequence ID" value="BCD70978.1"/>
    <property type="molecule type" value="Genomic_DNA"/>
</dbReference>
<dbReference type="Proteomes" id="UP000509742">
    <property type="component" value="Chromosome"/>
</dbReference>
<dbReference type="AlphaFoldDB" id="A0A6J4CZQ3"/>
<accession>A0A6J4CZQ3</accession>
<dbReference type="InterPro" id="IPR001173">
    <property type="entry name" value="Glyco_trans_2-like"/>
</dbReference>
<reference evidence="5 6" key="1">
    <citation type="submission" date="2019-06" db="EMBL/GenBank/DDBJ databases">
        <title>Complete genome sequence of Helicobacter suis SNTW101c.</title>
        <authorList>
            <person name="Rimbara E."/>
            <person name="Suzuki M."/>
            <person name="Matsui H."/>
            <person name="Nakamura M."/>
            <person name="Mori S."/>
            <person name="Shibayama K."/>
        </authorList>
    </citation>
    <scope>NUCLEOTIDE SEQUENCE [LARGE SCALE GENOMIC DNA]</scope>
    <source>
        <strain evidence="5 6">SNTW101c</strain>
    </source>
</reference>
<dbReference type="EMBL" id="AP023036">
    <property type="protein sequence ID" value="BCD46645.1"/>
    <property type="molecule type" value="Genomic_DNA"/>
</dbReference>
<evidence type="ECO:0000256" key="1">
    <source>
        <dbReference type="ARBA" id="ARBA00022679"/>
    </source>
</evidence>
<dbReference type="InterPro" id="IPR027791">
    <property type="entry name" value="Galactosyl_T_C"/>
</dbReference>
<dbReference type="GeneID" id="56928770"/>
<reference evidence="4 7" key="2">
    <citation type="submission" date="2020-04" db="EMBL/GenBank/DDBJ databases">
        <title>Genomic analysis of gastric non-Helicobacter pylori Helicobacters isolated in Japan.</title>
        <authorList>
            <person name="Suzuki M."/>
            <person name="Rimbara E."/>
        </authorList>
    </citation>
    <scope>NUCLEOTIDE SEQUENCE [LARGE SCALE GENOMIC DNA]</scope>
    <source>
        <strain evidence="4 7">NHP19-0020</strain>
    </source>
</reference>
<evidence type="ECO:0000313" key="6">
    <source>
        <dbReference type="Proteomes" id="UP000317935"/>
    </source>
</evidence>
<keyword evidence="1" id="KW-0808">Transferase</keyword>
<dbReference type="Pfam" id="PF00535">
    <property type="entry name" value="Glycos_transf_2"/>
    <property type="match status" value="1"/>
</dbReference>
<organism evidence="5 6">
    <name type="scientific">Helicobacter suis</name>
    <dbReference type="NCBI Taxonomy" id="104628"/>
    <lineage>
        <taxon>Bacteria</taxon>
        <taxon>Pseudomonadati</taxon>
        <taxon>Campylobacterota</taxon>
        <taxon>Epsilonproteobacteria</taxon>
        <taxon>Campylobacterales</taxon>
        <taxon>Helicobacteraceae</taxon>
        <taxon>Helicobacter</taxon>
    </lineage>
</organism>
<dbReference type="OrthoDB" id="9815923at2"/>
<dbReference type="Gene3D" id="3.90.550.10">
    <property type="entry name" value="Spore Coat Polysaccharide Biosynthesis Protein SpsA, Chain A"/>
    <property type="match status" value="1"/>
</dbReference>
<feature type="domain" description="Glycosyltransferase 2-like" evidence="2">
    <location>
        <begin position="15"/>
        <end position="172"/>
    </location>
</feature>
<evidence type="ECO:0000313" key="4">
    <source>
        <dbReference type="EMBL" id="BCD46645.1"/>
    </source>
</evidence>
<name>A0A6J4CZQ3_9HELI</name>
<dbReference type="RefSeq" id="WP_034375125.1">
    <property type="nucleotide sequence ID" value="NZ_AP019774.1"/>
</dbReference>
<sequence length="283" mass="32937">MGVTLMRNVYFKTVSLIVTTYNQEAHLSLVLDSILHLVVFPNEVLIADDGSEQSTALLIKSYVSSFKQKGISLKHIWQEDSGFRVAKSRNNAILEARGEYIVIIDTDTILSPLFIYDHLYFAHPKVLLQGGRIFLTQQESQKILSQRDLSLTHSKRSYKNYRNLALAYLVYKCHQITRHIFQKKTMIKGVRSANMSFSKKDFLAIDGFNENFIGWGREDSEFVARFLFNQGVMKILKFCAITYHVCHKENKRDLLQENHIRYLQTLQKQRISWRESKTLSYPS</sequence>
<evidence type="ECO:0000313" key="7">
    <source>
        <dbReference type="Proteomes" id="UP000509742"/>
    </source>
</evidence>
<dbReference type="Pfam" id="PF02709">
    <property type="entry name" value="Glyco_transf_7C"/>
    <property type="match status" value="1"/>
</dbReference>
<dbReference type="InterPro" id="IPR029044">
    <property type="entry name" value="Nucleotide-diphossugar_trans"/>
</dbReference>
<protein>
    <recommendedName>
        <fullName evidence="8">Glycosyl transferase family 2</fullName>
    </recommendedName>
</protein>
<dbReference type="SUPFAM" id="SSF53448">
    <property type="entry name" value="Nucleotide-diphospho-sugar transferases"/>
    <property type="match status" value="1"/>
</dbReference>
<dbReference type="PANTHER" id="PTHR43685:SF2">
    <property type="entry name" value="GLYCOSYLTRANSFERASE 2-LIKE DOMAIN-CONTAINING PROTEIN"/>
    <property type="match status" value="1"/>
</dbReference>
<dbReference type="Proteomes" id="UP000317935">
    <property type="component" value="Chromosome"/>
</dbReference>
<dbReference type="GO" id="GO:0016740">
    <property type="term" value="F:transferase activity"/>
    <property type="evidence" value="ECO:0007669"/>
    <property type="project" value="UniProtKB-KW"/>
</dbReference>
<dbReference type="InterPro" id="IPR050834">
    <property type="entry name" value="Glycosyltransf_2"/>
</dbReference>
<evidence type="ECO:0000259" key="3">
    <source>
        <dbReference type="Pfam" id="PF02709"/>
    </source>
</evidence>
<dbReference type="PANTHER" id="PTHR43685">
    <property type="entry name" value="GLYCOSYLTRANSFERASE"/>
    <property type="match status" value="1"/>
</dbReference>
<feature type="domain" description="Galactosyltransferase C-terminal" evidence="3">
    <location>
        <begin position="182"/>
        <end position="248"/>
    </location>
</feature>
<gene>
    <name evidence="4" type="ORF">NHP190020_16840</name>
    <name evidence="5" type="ORF">SNTW_16230</name>
</gene>
<evidence type="ECO:0000313" key="5">
    <source>
        <dbReference type="EMBL" id="BCD70978.1"/>
    </source>
</evidence>